<dbReference type="InterPro" id="IPR011579">
    <property type="entry name" value="ATPase_dom"/>
</dbReference>
<accession>A0A1V9FBW3</accession>
<dbReference type="InterPro" id="IPR036390">
    <property type="entry name" value="WH_DNA-bd_sf"/>
</dbReference>
<reference evidence="3" key="1">
    <citation type="submission" date="2016-04" db="EMBL/GenBank/DDBJ databases">
        <authorList>
            <person name="Chen L."/>
            <person name="Zhuang W."/>
            <person name="Wang G."/>
        </authorList>
    </citation>
    <scope>NUCLEOTIDE SEQUENCE [LARGE SCALE GENOMIC DNA]</scope>
    <source>
        <strain evidence="3">17621</strain>
    </source>
</reference>
<proteinExistence type="predicted"/>
<organism evidence="2 3">
    <name type="scientific">Niastella yeongjuensis</name>
    <dbReference type="NCBI Taxonomy" id="354355"/>
    <lineage>
        <taxon>Bacteria</taxon>
        <taxon>Pseudomonadati</taxon>
        <taxon>Bacteroidota</taxon>
        <taxon>Chitinophagia</taxon>
        <taxon>Chitinophagales</taxon>
        <taxon>Chitinophagaceae</taxon>
        <taxon>Niastella</taxon>
    </lineage>
</organism>
<dbReference type="Proteomes" id="UP000192610">
    <property type="component" value="Unassembled WGS sequence"/>
</dbReference>
<dbReference type="PANTHER" id="PTHR34704:SF1">
    <property type="entry name" value="ATPASE"/>
    <property type="match status" value="1"/>
</dbReference>
<dbReference type="InterPro" id="IPR027417">
    <property type="entry name" value="P-loop_NTPase"/>
</dbReference>
<evidence type="ECO:0000313" key="3">
    <source>
        <dbReference type="Proteomes" id="UP000192610"/>
    </source>
</evidence>
<keyword evidence="3" id="KW-1185">Reference proteome</keyword>
<comment type="caution">
    <text evidence="2">The sequence shown here is derived from an EMBL/GenBank/DDBJ whole genome shotgun (WGS) entry which is preliminary data.</text>
</comment>
<dbReference type="RefSeq" id="WP_081197043.1">
    <property type="nucleotide sequence ID" value="NZ_FOCZ01000022.1"/>
</dbReference>
<feature type="domain" description="ATPase" evidence="1">
    <location>
        <begin position="6"/>
        <end position="214"/>
    </location>
</feature>
<evidence type="ECO:0000259" key="1">
    <source>
        <dbReference type="Pfam" id="PF01637"/>
    </source>
</evidence>
<dbReference type="AlphaFoldDB" id="A0A1V9FBW3"/>
<dbReference type="EMBL" id="LVXG01000002">
    <property type="protein sequence ID" value="OQP55844.1"/>
    <property type="molecule type" value="Genomic_DNA"/>
</dbReference>
<protein>
    <submittedName>
        <fullName evidence="2">ATPase</fullName>
    </submittedName>
</protein>
<dbReference type="Pfam" id="PF01637">
    <property type="entry name" value="ATPase_2"/>
    <property type="match status" value="1"/>
</dbReference>
<dbReference type="Gene3D" id="3.40.50.300">
    <property type="entry name" value="P-loop containing nucleotide triphosphate hydrolases"/>
    <property type="match status" value="1"/>
</dbReference>
<name>A0A1V9FBW3_9BACT</name>
<dbReference type="PANTHER" id="PTHR34704">
    <property type="entry name" value="ATPASE"/>
    <property type="match status" value="1"/>
</dbReference>
<dbReference type="SUPFAM" id="SSF46785">
    <property type="entry name" value="Winged helix' DNA-binding domain"/>
    <property type="match status" value="1"/>
</dbReference>
<sequence>MEIIGRKDELELLKRVKEEISSSFIAIYGRRRVGKTFLIRNAFNNDFDFSVTGLFKVSLVQQLINFRASLLKYNPDAESIEPAKDWFTAFQQLANLLESGRAGKKVIFLDELPWFDTPQSGFISALEHFWNSWASARTDIVLIVCGSAAGWIISKLINNKGGLHNRVTNRIRLEPFTLKECSEFLLSRRANFDRYQIIQLYMVLGGIPFYLEQVDGSLSAAQNINRLCFQKDGILRAEFDNLYRSLFENAGKHIAIVEALSKKTKGLTRSELIDEAKLPSGGSLTKILSELEESGFIRKYTAYGNKEKNNLYQLIDFYSLFYLRFIRKSSILDDNGWINSLDSPAQRAWSGYSFEQVCLAHVRQIKQALGISGVQATTSAWVSNSESGAQINLLIDRRDHVINVCEMKFSLNAFTIDKKYAEELRNKIGVFTSEIKTRKSIYLTMITTFGLATNQYSMSLVQNDLTMDVLFE</sequence>
<dbReference type="OrthoDB" id="9813134at2"/>
<evidence type="ECO:0000313" key="2">
    <source>
        <dbReference type="EMBL" id="OQP55844.1"/>
    </source>
</evidence>
<dbReference type="SUPFAM" id="SSF52540">
    <property type="entry name" value="P-loop containing nucleoside triphosphate hydrolases"/>
    <property type="match status" value="1"/>
</dbReference>
<dbReference type="GO" id="GO:0005524">
    <property type="term" value="F:ATP binding"/>
    <property type="evidence" value="ECO:0007669"/>
    <property type="project" value="InterPro"/>
</dbReference>
<gene>
    <name evidence="2" type="ORF">A4H97_19805</name>
</gene>